<dbReference type="InterPro" id="IPR023214">
    <property type="entry name" value="HAD_sf"/>
</dbReference>
<keyword evidence="2" id="KW-1185">Reference proteome</keyword>
<dbReference type="Proteomes" id="UP000625735">
    <property type="component" value="Unassembled WGS sequence"/>
</dbReference>
<name>A0A916Y3V2_9FLAO</name>
<dbReference type="CDD" id="cd02603">
    <property type="entry name" value="HAD_sEH-N_like"/>
    <property type="match status" value="1"/>
</dbReference>
<dbReference type="PANTHER" id="PTHR43611">
    <property type="entry name" value="ALPHA-D-GLUCOSE 1-PHOSPHATE PHOSPHATASE"/>
    <property type="match status" value="1"/>
</dbReference>
<reference evidence="1" key="2">
    <citation type="submission" date="2020-09" db="EMBL/GenBank/DDBJ databases">
        <authorList>
            <person name="Sun Q."/>
            <person name="Zhou Y."/>
        </authorList>
    </citation>
    <scope>NUCLEOTIDE SEQUENCE</scope>
    <source>
        <strain evidence="1">CGMCC 1.12506</strain>
    </source>
</reference>
<dbReference type="SFLD" id="SFLDS00003">
    <property type="entry name" value="Haloacid_Dehalogenase"/>
    <property type="match status" value="1"/>
</dbReference>
<dbReference type="Gene3D" id="3.40.50.1000">
    <property type="entry name" value="HAD superfamily/HAD-like"/>
    <property type="match status" value="1"/>
</dbReference>
<dbReference type="EMBL" id="BMFG01000007">
    <property type="protein sequence ID" value="GGD29943.1"/>
    <property type="molecule type" value="Genomic_DNA"/>
</dbReference>
<evidence type="ECO:0000313" key="1">
    <source>
        <dbReference type="EMBL" id="GGD29943.1"/>
    </source>
</evidence>
<comment type="caution">
    <text evidence="1">The sequence shown here is derived from an EMBL/GenBank/DDBJ whole genome shotgun (WGS) entry which is preliminary data.</text>
</comment>
<proteinExistence type="predicted"/>
<dbReference type="NCBIfam" id="TIGR01509">
    <property type="entry name" value="HAD-SF-IA-v3"/>
    <property type="match status" value="1"/>
</dbReference>
<dbReference type="AlphaFoldDB" id="A0A916Y3V2"/>
<dbReference type="Pfam" id="PF00702">
    <property type="entry name" value="Hydrolase"/>
    <property type="match status" value="1"/>
</dbReference>
<gene>
    <name evidence="1" type="ORF">GCM10011343_20180</name>
</gene>
<dbReference type="SFLD" id="SFLDG01129">
    <property type="entry name" value="C1.5:_HAD__Beta-PGM__Phosphata"/>
    <property type="match status" value="1"/>
</dbReference>
<evidence type="ECO:0000313" key="2">
    <source>
        <dbReference type="Proteomes" id="UP000625735"/>
    </source>
</evidence>
<dbReference type="PRINTS" id="PR00413">
    <property type="entry name" value="HADHALOGNASE"/>
</dbReference>
<sequence length="199" mass="23366">MINAIIFDFGDVFINLEKEAVTKAFKELGLKEWSQDLDELNSKFEIGKISEIQFIEGFQKHLPNASVDEIRKAWNAVLGDFPLYRLEFLQNLKGKYRLFLLSNTDAIHIEKFEHKVGISFARDFYQCFEKVYFSFEVGMRKPTEDIFKFVIQKQGLQPNKTLFIDDRKDNTDTAEKLGMVVWNLNPNEEDVVDLFDKKF</sequence>
<dbReference type="InterPro" id="IPR036412">
    <property type="entry name" value="HAD-like_sf"/>
</dbReference>
<organism evidence="1 2">
    <name type="scientific">Flavobacterium orientale</name>
    <dbReference type="NCBI Taxonomy" id="1756020"/>
    <lineage>
        <taxon>Bacteria</taxon>
        <taxon>Pseudomonadati</taxon>
        <taxon>Bacteroidota</taxon>
        <taxon>Flavobacteriia</taxon>
        <taxon>Flavobacteriales</taxon>
        <taxon>Flavobacteriaceae</taxon>
        <taxon>Flavobacterium</taxon>
    </lineage>
</organism>
<protein>
    <submittedName>
        <fullName evidence="1">Haloacid dehalogenase</fullName>
    </submittedName>
</protein>
<dbReference type="RefSeq" id="WP_188362441.1">
    <property type="nucleotide sequence ID" value="NZ_BMFG01000007.1"/>
</dbReference>
<accession>A0A916Y3V2</accession>
<dbReference type="PANTHER" id="PTHR43611:SF3">
    <property type="entry name" value="FLAVIN MONONUCLEOTIDE HYDROLASE 1, CHLOROPLATIC"/>
    <property type="match status" value="1"/>
</dbReference>
<reference evidence="1" key="1">
    <citation type="journal article" date="2014" name="Int. J. Syst. Evol. Microbiol.">
        <title>Complete genome sequence of Corynebacterium casei LMG S-19264T (=DSM 44701T), isolated from a smear-ripened cheese.</title>
        <authorList>
            <consortium name="US DOE Joint Genome Institute (JGI-PGF)"/>
            <person name="Walter F."/>
            <person name="Albersmeier A."/>
            <person name="Kalinowski J."/>
            <person name="Ruckert C."/>
        </authorList>
    </citation>
    <scope>NUCLEOTIDE SEQUENCE</scope>
    <source>
        <strain evidence="1">CGMCC 1.12506</strain>
    </source>
</reference>
<dbReference type="InterPro" id="IPR023198">
    <property type="entry name" value="PGP-like_dom2"/>
</dbReference>
<dbReference type="InterPro" id="IPR006439">
    <property type="entry name" value="HAD-SF_hydro_IA"/>
</dbReference>
<dbReference type="SUPFAM" id="SSF56784">
    <property type="entry name" value="HAD-like"/>
    <property type="match status" value="1"/>
</dbReference>
<dbReference type="Gene3D" id="1.10.150.240">
    <property type="entry name" value="Putative phosphatase, domain 2"/>
    <property type="match status" value="1"/>
</dbReference>